<protein>
    <submittedName>
        <fullName evidence="4">Substrate-binding domain-containing protein</fullName>
    </submittedName>
</protein>
<organism evidence="4 5">
    <name type="scientific">Candidatus Avitreponema avistercoris</name>
    <dbReference type="NCBI Taxonomy" id="2840705"/>
    <lineage>
        <taxon>Bacteria</taxon>
        <taxon>Pseudomonadati</taxon>
        <taxon>Spirochaetota</taxon>
        <taxon>Spirochaetia</taxon>
        <taxon>Spirochaetales</taxon>
        <taxon>Candidatus Avitreponema</taxon>
    </lineage>
</organism>
<keyword evidence="1 2" id="KW-0732">Signal</keyword>
<dbReference type="Pfam" id="PF12849">
    <property type="entry name" value="PBP_like_2"/>
    <property type="match status" value="2"/>
</dbReference>
<proteinExistence type="predicted"/>
<evidence type="ECO:0000313" key="4">
    <source>
        <dbReference type="EMBL" id="MBO8450159.1"/>
    </source>
</evidence>
<dbReference type="PANTHER" id="PTHR30570:SF1">
    <property type="entry name" value="PHOSPHATE-BINDING PROTEIN PSTS"/>
    <property type="match status" value="1"/>
</dbReference>
<dbReference type="PANTHER" id="PTHR30570">
    <property type="entry name" value="PERIPLASMIC PHOSPHATE BINDING COMPONENT OF PHOSPHATE ABC TRANSPORTER"/>
    <property type="match status" value="1"/>
</dbReference>
<feature type="domain" description="PBP" evidence="3">
    <location>
        <begin position="167"/>
        <end position="279"/>
    </location>
</feature>
<comment type="caution">
    <text evidence="4">The sequence shown here is derived from an EMBL/GenBank/DDBJ whole genome shotgun (WGS) entry which is preliminary data.</text>
</comment>
<evidence type="ECO:0000313" key="5">
    <source>
        <dbReference type="Proteomes" id="UP000823616"/>
    </source>
</evidence>
<name>A0A9D9ERZ9_9SPIR</name>
<reference evidence="4" key="1">
    <citation type="submission" date="2020-10" db="EMBL/GenBank/DDBJ databases">
        <authorList>
            <person name="Gilroy R."/>
        </authorList>
    </citation>
    <scope>NUCLEOTIDE SEQUENCE</scope>
    <source>
        <strain evidence="4">B3-4054</strain>
    </source>
</reference>
<feature type="signal peptide" evidence="2">
    <location>
        <begin position="1"/>
        <end position="21"/>
    </location>
</feature>
<reference evidence="4" key="2">
    <citation type="journal article" date="2021" name="PeerJ">
        <title>Extensive microbial diversity within the chicken gut microbiome revealed by metagenomics and culture.</title>
        <authorList>
            <person name="Gilroy R."/>
            <person name="Ravi A."/>
            <person name="Getino M."/>
            <person name="Pursley I."/>
            <person name="Horton D.L."/>
            <person name="Alikhan N.F."/>
            <person name="Baker D."/>
            <person name="Gharbi K."/>
            <person name="Hall N."/>
            <person name="Watson M."/>
            <person name="Adriaenssens E.M."/>
            <person name="Foster-Nyarko E."/>
            <person name="Jarju S."/>
            <person name="Secka A."/>
            <person name="Antonio M."/>
            <person name="Oren A."/>
            <person name="Chaudhuri R.R."/>
            <person name="La Ragione R."/>
            <person name="Hildebrand F."/>
            <person name="Pallen M.J."/>
        </authorList>
    </citation>
    <scope>NUCLEOTIDE SEQUENCE</scope>
    <source>
        <strain evidence="4">B3-4054</strain>
    </source>
</reference>
<evidence type="ECO:0000259" key="3">
    <source>
        <dbReference type="Pfam" id="PF12849"/>
    </source>
</evidence>
<dbReference type="EMBL" id="JADIMS010000055">
    <property type="protein sequence ID" value="MBO8450159.1"/>
    <property type="molecule type" value="Genomic_DNA"/>
</dbReference>
<dbReference type="SUPFAM" id="SSF53850">
    <property type="entry name" value="Periplasmic binding protein-like II"/>
    <property type="match status" value="2"/>
</dbReference>
<gene>
    <name evidence="4" type="ORF">IAA96_03535</name>
</gene>
<evidence type="ECO:0000256" key="2">
    <source>
        <dbReference type="SAM" id="SignalP"/>
    </source>
</evidence>
<dbReference type="Proteomes" id="UP000823616">
    <property type="component" value="Unassembled WGS sequence"/>
</dbReference>
<evidence type="ECO:0000256" key="1">
    <source>
        <dbReference type="ARBA" id="ARBA00022729"/>
    </source>
</evidence>
<dbReference type="InterPro" id="IPR024370">
    <property type="entry name" value="PBP_domain"/>
</dbReference>
<accession>A0A9D9ERZ9</accession>
<dbReference type="InterPro" id="IPR050811">
    <property type="entry name" value="Phosphate_ABC_transporter"/>
</dbReference>
<feature type="chain" id="PRO_5039490834" evidence="2">
    <location>
        <begin position="22"/>
        <end position="282"/>
    </location>
</feature>
<sequence>MISALAAVVCLGLFTGCTGGAAGGDITVVSRESGSGTRGAFVELFEVEETIDGKTVDATTETADITNSTEVVITAVEGNPSAIGYISLGSLNDSVKALRIDGAEATVDNIKSGTYKISRPFNIVTKDGNVSEAAADFIRYILSADGQAVIEENGYISAVSNPPYMTTGVSGKITVAGSSSVYPVMEKLSEAYAALNPSVNLEVLQSDSTTGVNSTIEEICDIGMASRELKSAEIESGAVPTVIALDGIAVIVNKENPVSDVTKDAVRSIYVGEITKWSELEN</sequence>
<dbReference type="Gene3D" id="3.40.190.10">
    <property type="entry name" value="Periplasmic binding protein-like II"/>
    <property type="match status" value="2"/>
</dbReference>
<feature type="domain" description="PBP" evidence="3">
    <location>
        <begin position="20"/>
        <end position="144"/>
    </location>
</feature>
<dbReference type="AlphaFoldDB" id="A0A9D9ERZ9"/>